<evidence type="ECO:0000256" key="1">
    <source>
        <dbReference type="SAM" id="MobiDB-lite"/>
    </source>
</evidence>
<accession>B6HT08</accession>
<feature type="region of interest" description="Disordered" evidence="1">
    <location>
        <begin position="100"/>
        <end position="187"/>
    </location>
</feature>
<dbReference type="HOGENOM" id="CLU_1289325_0_0_1"/>
<sequence>MADSERPRAFCYYCNMPDHTEADCRRLRALGALNRMSLPPATTKRKAHRAFRGGKAKKGEWLTYQQPRPPQRRVRVCPKQFYGLSEHNADISCVLSSRLQQHCSPQPGPPLPSWPPVSPLPPLPPGLSRSSYLPPRASPPSNEAQASGVVGRAPTPATTTIVDGEKKNNEKKNNEKKNNEKKNNEKKKSFLPFSFSFFLYQSPGSGPNTINRPA</sequence>
<feature type="compositionally biased region" description="Pro residues" evidence="1">
    <location>
        <begin position="106"/>
        <end position="125"/>
    </location>
</feature>
<dbReference type="EMBL" id="AM920437">
    <property type="protein sequence ID" value="CAP97716.1"/>
    <property type="molecule type" value="Genomic_DNA"/>
</dbReference>
<dbReference type="VEuPathDB" id="FungiDB:PCH_Pc22g04280"/>
<feature type="compositionally biased region" description="Basic and acidic residues" evidence="1">
    <location>
        <begin position="163"/>
        <end position="187"/>
    </location>
</feature>
<evidence type="ECO:0000313" key="2">
    <source>
        <dbReference type="EMBL" id="CAP97716.1"/>
    </source>
</evidence>
<feature type="compositionally biased region" description="Low complexity" evidence="1">
    <location>
        <begin position="126"/>
        <end position="135"/>
    </location>
</feature>
<dbReference type="AlphaFoldDB" id="B6HT08"/>
<organism evidence="2 3">
    <name type="scientific">Penicillium rubens (strain ATCC 28089 / DSM 1075 / NRRL 1951 / Wisconsin 54-1255)</name>
    <name type="common">Penicillium chrysogenum</name>
    <dbReference type="NCBI Taxonomy" id="500485"/>
    <lineage>
        <taxon>Eukaryota</taxon>
        <taxon>Fungi</taxon>
        <taxon>Dikarya</taxon>
        <taxon>Ascomycota</taxon>
        <taxon>Pezizomycotina</taxon>
        <taxon>Eurotiomycetes</taxon>
        <taxon>Eurotiomycetidae</taxon>
        <taxon>Eurotiales</taxon>
        <taxon>Aspergillaceae</taxon>
        <taxon>Penicillium</taxon>
        <taxon>Penicillium chrysogenum species complex</taxon>
    </lineage>
</organism>
<reference evidence="2 3" key="1">
    <citation type="journal article" date="2008" name="Nat. Biotechnol.">
        <title>Genome sequencing and analysis of the filamentous fungus Penicillium chrysogenum.</title>
        <authorList>
            <person name="van den Berg M.A."/>
            <person name="Albang R."/>
            <person name="Albermann K."/>
            <person name="Badger J.H."/>
            <person name="Daran J.-M."/>
            <person name="Driessen A.J.M."/>
            <person name="Garcia-Estrada C."/>
            <person name="Fedorova N.D."/>
            <person name="Harris D.M."/>
            <person name="Heijne W.H.M."/>
            <person name="Joardar V.S."/>
            <person name="Kiel J.A.K.W."/>
            <person name="Kovalchuk A."/>
            <person name="Martin J.F."/>
            <person name="Nierman W.C."/>
            <person name="Nijland J.G."/>
            <person name="Pronk J.T."/>
            <person name="Roubos J.A."/>
            <person name="van der Klei I.J."/>
            <person name="van Peij N.N.M.E."/>
            <person name="Veenhuis M."/>
            <person name="von Doehren H."/>
            <person name="Wagner C."/>
            <person name="Wortman J.R."/>
            <person name="Bovenberg R.A.L."/>
        </authorList>
    </citation>
    <scope>NUCLEOTIDE SEQUENCE [LARGE SCALE GENOMIC DNA]</scope>
    <source>
        <strain evidence="3">ATCC 28089 / DSM 1075 / NRRL 1951 / Wisconsin 54-1255</strain>
    </source>
</reference>
<dbReference type="Proteomes" id="UP000000724">
    <property type="component" value="Contig Pc00c22"/>
</dbReference>
<protein>
    <submittedName>
        <fullName evidence="2">Uncharacterized protein</fullName>
    </submittedName>
</protein>
<keyword evidence="3" id="KW-1185">Reference proteome</keyword>
<gene>
    <name evidence="2" type="ORF">Pc22g04280</name>
    <name evidence="2" type="ORF">PCH_Pc22g04280</name>
</gene>
<name>B6HT08_PENRW</name>
<dbReference type="OrthoDB" id="10548284at2759"/>
<proteinExistence type="predicted"/>
<evidence type="ECO:0000313" key="3">
    <source>
        <dbReference type="Proteomes" id="UP000000724"/>
    </source>
</evidence>
<dbReference type="OMA" id="PRAFCYY"/>